<dbReference type="SUPFAM" id="SSF82693">
    <property type="entry name" value="Multidrug efflux transporter AcrB pore domain, PN1, PN2, PC1 and PC2 subdomains"/>
    <property type="match status" value="2"/>
</dbReference>
<accession>A0A518I3A1</accession>
<feature type="transmembrane region" description="Helical" evidence="2">
    <location>
        <begin position="557"/>
        <end position="575"/>
    </location>
</feature>
<dbReference type="SUPFAM" id="SSF82866">
    <property type="entry name" value="Multidrug efflux transporter AcrB transmembrane domain"/>
    <property type="match status" value="2"/>
</dbReference>
<dbReference type="PANTHER" id="PTHR32063:SF4">
    <property type="entry name" value="SLR6043 PROTEIN"/>
    <property type="match status" value="1"/>
</dbReference>
<dbReference type="Proteomes" id="UP000319004">
    <property type="component" value="Chromosome"/>
</dbReference>
<name>A0A518I3A1_9BACT</name>
<keyword evidence="2" id="KW-1133">Transmembrane helix</keyword>
<organism evidence="3 4">
    <name type="scientific">Stieleria neptunia</name>
    <dbReference type="NCBI Taxonomy" id="2527979"/>
    <lineage>
        <taxon>Bacteria</taxon>
        <taxon>Pseudomonadati</taxon>
        <taxon>Planctomycetota</taxon>
        <taxon>Planctomycetia</taxon>
        <taxon>Pirellulales</taxon>
        <taxon>Pirellulaceae</taxon>
        <taxon>Stieleria</taxon>
    </lineage>
</organism>
<dbReference type="AlphaFoldDB" id="A0A518I3A1"/>
<keyword evidence="2" id="KW-0472">Membrane</keyword>
<evidence type="ECO:0000256" key="1">
    <source>
        <dbReference type="SAM" id="MobiDB-lite"/>
    </source>
</evidence>
<dbReference type="GO" id="GO:0005886">
    <property type="term" value="C:plasma membrane"/>
    <property type="evidence" value="ECO:0007669"/>
    <property type="project" value="TreeGrafter"/>
</dbReference>
<feature type="transmembrane region" description="Helical" evidence="2">
    <location>
        <begin position="992"/>
        <end position="1012"/>
    </location>
</feature>
<dbReference type="SUPFAM" id="SSF82714">
    <property type="entry name" value="Multidrug efflux transporter AcrB TolC docking domain, DN and DC subdomains"/>
    <property type="match status" value="2"/>
</dbReference>
<dbReference type="RefSeq" id="WP_231743980.1">
    <property type="nucleotide sequence ID" value="NZ_CP037423.1"/>
</dbReference>
<feature type="transmembrane region" description="Helical" evidence="2">
    <location>
        <begin position="587"/>
        <end position="612"/>
    </location>
</feature>
<feature type="transmembrane region" description="Helical" evidence="2">
    <location>
        <begin position="439"/>
        <end position="462"/>
    </location>
</feature>
<dbReference type="Gene3D" id="3.30.2090.10">
    <property type="entry name" value="Multidrug efflux transporter AcrB TolC docking domain, DN and DC subdomains"/>
    <property type="match status" value="2"/>
</dbReference>
<feature type="transmembrane region" description="Helical" evidence="2">
    <location>
        <begin position="647"/>
        <end position="664"/>
    </location>
</feature>
<protein>
    <submittedName>
        <fullName evidence="3">Cobalt-zinc-cadmium resistance protein CzcA</fullName>
    </submittedName>
</protein>
<dbReference type="Gene3D" id="3.30.70.1430">
    <property type="entry name" value="Multidrug efflux transporter AcrB pore domain"/>
    <property type="match status" value="2"/>
</dbReference>
<proteinExistence type="predicted"/>
<evidence type="ECO:0000313" key="4">
    <source>
        <dbReference type="Proteomes" id="UP000319004"/>
    </source>
</evidence>
<dbReference type="EMBL" id="CP037423">
    <property type="protein sequence ID" value="QDV47583.1"/>
    <property type="molecule type" value="Genomic_DNA"/>
</dbReference>
<dbReference type="Gene3D" id="3.30.70.1440">
    <property type="entry name" value="Multidrug efflux transporter AcrB pore domain"/>
    <property type="match status" value="1"/>
</dbReference>
<dbReference type="Pfam" id="PF00873">
    <property type="entry name" value="ACR_tran"/>
    <property type="match status" value="2"/>
</dbReference>
<feature type="compositionally biased region" description="Basic and acidic residues" evidence="1">
    <location>
        <begin position="1116"/>
        <end position="1127"/>
    </location>
</feature>
<feature type="compositionally biased region" description="Low complexity" evidence="1">
    <location>
        <begin position="1104"/>
        <end position="1113"/>
    </location>
</feature>
<reference evidence="3 4" key="1">
    <citation type="submission" date="2019-03" db="EMBL/GenBank/DDBJ databases">
        <title>Deep-cultivation of Planctomycetes and their phenomic and genomic characterization uncovers novel biology.</title>
        <authorList>
            <person name="Wiegand S."/>
            <person name="Jogler M."/>
            <person name="Boedeker C."/>
            <person name="Pinto D."/>
            <person name="Vollmers J."/>
            <person name="Rivas-Marin E."/>
            <person name="Kohn T."/>
            <person name="Peeters S.H."/>
            <person name="Heuer A."/>
            <person name="Rast P."/>
            <person name="Oberbeckmann S."/>
            <person name="Bunk B."/>
            <person name="Jeske O."/>
            <person name="Meyerdierks A."/>
            <person name="Storesund J.E."/>
            <person name="Kallscheuer N."/>
            <person name="Luecker S."/>
            <person name="Lage O.M."/>
            <person name="Pohl T."/>
            <person name="Merkel B.J."/>
            <person name="Hornburger P."/>
            <person name="Mueller R.-W."/>
            <person name="Bruemmer F."/>
            <person name="Labrenz M."/>
            <person name="Spormann A.M."/>
            <person name="Op den Camp H."/>
            <person name="Overmann J."/>
            <person name="Amann R."/>
            <person name="Jetten M.S.M."/>
            <person name="Mascher T."/>
            <person name="Medema M.H."/>
            <person name="Devos D.P."/>
            <person name="Kaster A.-K."/>
            <person name="Ovreas L."/>
            <person name="Rohde M."/>
            <person name="Galperin M.Y."/>
            <person name="Jogler C."/>
        </authorList>
    </citation>
    <scope>NUCLEOTIDE SEQUENCE [LARGE SCALE GENOMIC DNA]</scope>
    <source>
        <strain evidence="3 4">Enr13</strain>
    </source>
</reference>
<feature type="transmembrane region" description="Helical" evidence="2">
    <location>
        <begin position="468"/>
        <end position="491"/>
    </location>
</feature>
<evidence type="ECO:0000256" key="2">
    <source>
        <dbReference type="SAM" id="Phobius"/>
    </source>
</evidence>
<dbReference type="Gene3D" id="3.30.70.1320">
    <property type="entry name" value="Multidrug efflux transporter AcrB pore domain like"/>
    <property type="match status" value="2"/>
</dbReference>
<dbReference type="InterPro" id="IPR001036">
    <property type="entry name" value="Acrflvin-R"/>
</dbReference>
<keyword evidence="4" id="KW-1185">Reference proteome</keyword>
<gene>
    <name evidence="3" type="primary">czcA_7</name>
    <name evidence="3" type="ORF">Enr13x_74930</name>
</gene>
<feature type="region of interest" description="Disordered" evidence="1">
    <location>
        <begin position="1104"/>
        <end position="1142"/>
    </location>
</feature>
<feature type="transmembrane region" description="Helical" evidence="2">
    <location>
        <begin position="1017"/>
        <end position="1038"/>
    </location>
</feature>
<dbReference type="InterPro" id="IPR027463">
    <property type="entry name" value="AcrB_DN_DC_subdom"/>
</dbReference>
<sequence>MLDAIIKISLRYRMLVVVVSLFVLVYGTYLAAQMSIDVFPDLDRPRVVIITEAPGLATEEVETLVTQPIEIALMGANGVQAVRSQSTAGLNVIYIEFDWSTEIRAARQTVQERLSTLEGILPDGIRPQMTPPSSIMGQIIVAGIYRQNGPNGGRLAQVGNTEMMAEMVIGPNGEFQIGAWLPGDRHDFSTWKKLDPKSVTWSPIESPALAAGSVVSKPEVSAHGPQNHPTGMATMEIDERTHQANFYSDQKQQLELRTVADWIIRPRLLKVTGVAEVFMLGGDRKQYQILIDPTALLEYGVTVQDVEQALRASNINTSGGFAVTGETERPIRVLGRLGPESRVVIEDLKKIPVGDYTKRAVLLEQVARVTEGPQFKRGDGSVNGKPGIVFTTVKQPHIDTRDLSDAVAEAFVEVEASLPADIIVNSELFRLRNFIDRGIFNVAEALVIGAVLVIVVLFLFLLNFRTTFITLTAIPLSLVLTTLTFRIMGWLSGTELSINVMTLGGIAVAMGELVDDAIVDVENIFRRLKQNNLLPIEQQKPSIVITFEASKEIRSSIVFGTAVVILSFMPLFALSGVEGRLFTPLGFAYIVSILSSFVVSMTVTPVLSYYLLPKSRATHHEGDGFLLHGLKKLVTNLIRLSMAMPRTLLILTWLAVAVAAWQMSTLGRNFLPPFDEGSIQVNVTLPPGSSLDASNQVSRAIDSVFLSMQKNAENPEGEILYFVRRTGRAEMDEHASPVNFGEYILSMNPESPTGREEILARLRERISNEAPGVDIEVEQPLAHLISHMISGVYAQIAIKIHGDDLDTLQRVAEKVKATIQDVPGITPPVVEPIQETTELHIELRADDLALHGLTREYVADVLQTALQGEVVSQVLEGQRRFDLLVRLEEEYRTDYANLDRLRIDLQDREGQPDRGQIELREVADVGVGTGPNSINRENARRRIVIRCNTEGRDLAGAVGDIKQRIGDQIETPVGYFIEFGGQFESQQRATQLIIVLAGLSVIGMFVVLLILFPSIRVVLQILNALPTAFIGGVMALVITQQTLTVERPDPTGRWPGLGNSLGRWPENFNQPLSRNHSMKFSNTTLSLVFCGLIGFVGCKQETASTTTTPAPASDGAHVHDDGTEHAPHGAHGTGPHDGTIADWGGGKYHVEFTVDHDKQEGTVYILGADEKSPVPIDAESIDLSIGDPVMQVTLKAAPQDSDPAGKASRFVGNHEKLGVVQEYAGTIAGVIDGTPYSGDFKEEPHGDH</sequence>
<dbReference type="KEGG" id="snep:Enr13x_74930"/>
<dbReference type="PANTHER" id="PTHR32063">
    <property type="match status" value="1"/>
</dbReference>
<dbReference type="GO" id="GO:0042910">
    <property type="term" value="F:xenobiotic transmembrane transporter activity"/>
    <property type="evidence" value="ECO:0007669"/>
    <property type="project" value="TreeGrafter"/>
</dbReference>
<feature type="transmembrane region" description="Helical" evidence="2">
    <location>
        <begin position="12"/>
        <end position="32"/>
    </location>
</feature>
<keyword evidence="2" id="KW-0812">Transmembrane</keyword>
<evidence type="ECO:0000313" key="3">
    <source>
        <dbReference type="EMBL" id="QDV47583.1"/>
    </source>
</evidence>
<dbReference type="Gene3D" id="1.20.1640.10">
    <property type="entry name" value="Multidrug efflux transporter AcrB transmembrane domain"/>
    <property type="match status" value="3"/>
</dbReference>